<dbReference type="PROSITE" id="PS00061">
    <property type="entry name" value="ADH_SHORT"/>
    <property type="match status" value="1"/>
</dbReference>
<dbReference type="Proteomes" id="UP000030060">
    <property type="component" value="Unassembled WGS sequence"/>
</dbReference>
<feature type="domain" description="Ketoreductase" evidence="3">
    <location>
        <begin position="11"/>
        <end position="190"/>
    </location>
</feature>
<sequence length="250" mass="25604">MTAQLSRFHSKVALVTGGSRGIGEAIVRRLAAEGAAVAFTYSSSSAKADTLVSQIESQGGKALAIQADSADVAAIERAVAHTMERFGALNILVNNAGILLRGTVDEFSLEDFDRMFAVNVRAAFAAAKASSAVMHSGDRIITVGSVVAQRSGFPGASVYSMTKAAIAGMIRGLAIDFAPRGITVNNVQPGPTSTDMNPADGPHSDLVKSLVPLGRLGTADDIAGMVAYLASEEAAFVTGASLTIDGGYLA</sequence>
<dbReference type="PANTHER" id="PTHR43639">
    <property type="entry name" value="OXIDOREDUCTASE, SHORT-CHAIN DEHYDROGENASE/REDUCTASE FAMILY (AFU_ORTHOLOGUE AFUA_5G02870)"/>
    <property type="match status" value="1"/>
</dbReference>
<dbReference type="PRINTS" id="PR00081">
    <property type="entry name" value="GDHRDH"/>
</dbReference>
<dbReference type="Gene3D" id="3.40.50.720">
    <property type="entry name" value="NAD(P)-binding Rossmann-like Domain"/>
    <property type="match status" value="1"/>
</dbReference>
<dbReference type="InterPro" id="IPR036291">
    <property type="entry name" value="NAD(P)-bd_dom_sf"/>
</dbReference>
<accession>A0A0A1YX47</accession>
<keyword evidence="2" id="KW-0560">Oxidoreductase</keyword>
<dbReference type="AlphaFoldDB" id="A0A0A1YX47"/>
<evidence type="ECO:0000259" key="3">
    <source>
        <dbReference type="SMART" id="SM00822"/>
    </source>
</evidence>
<reference evidence="4 5" key="1">
    <citation type="journal article" date="2013" name="Genome Announc.">
        <title>Draft Genome Sequence of Pseudomonas fluorescens LMG 5329, a White Line-Inducing Principle-Producing Bioindicator for the Mushroom Pathogen Pseudomonas tolaasii.</title>
        <authorList>
            <person name="Ghequire M.G."/>
            <person name="Rokni-Zadeh H."/>
            <person name="Zarrineh P."/>
            <person name="De Mot R."/>
        </authorList>
    </citation>
    <scope>NUCLEOTIDE SEQUENCE [LARGE SCALE GENOMIC DNA]</scope>
    <source>
        <strain evidence="4 5">LMG 5329</strain>
    </source>
</reference>
<dbReference type="GO" id="GO:0016491">
    <property type="term" value="F:oxidoreductase activity"/>
    <property type="evidence" value="ECO:0007669"/>
    <property type="project" value="UniProtKB-KW"/>
</dbReference>
<gene>
    <name evidence="4" type="ORF">K814_0123365</name>
</gene>
<organism evidence="4 5">
    <name type="scientific">Pseudomonas fluorescens LMG 5329</name>
    <dbReference type="NCBI Taxonomy" id="1324332"/>
    <lineage>
        <taxon>Bacteria</taxon>
        <taxon>Pseudomonadati</taxon>
        <taxon>Pseudomonadota</taxon>
        <taxon>Gammaproteobacteria</taxon>
        <taxon>Pseudomonadales</taxon>
        <taxon>Pseudomonadaceae</taxon>
        <taxon>Pseudomonas</taxon>
    </lineage>
</organism>
<dbReference type="PANTHER" id="PTHR43639:SF1">
    <property type="entry name" value="SHORT-CHAIN DEHYDROGENASE_REDUCTASE FAMILY PROTEIN"/>
    <property type="match status" value="1"/>
</dbReference>
<dbReference type="FunFam" id="3.40.50.720:FF:000084">
    <property type="entry name" value="Short-chain dehydrogenase reductase"/>
    <property type="match status" value="1"/>
</dbReference>
<proteinExistence type="inferred from homology"/>
<evidence type="ECO:0000313" key="4">
    <source>
        <dbReference type="EMBL" id="KGE65554.1"/>
    </source>
</evidence>
<evidence type="ECO:0000313" key="5">
    <source>
        <dbReference type="Proteomes" id="UP000030060"/>
    </source>
</evidence>
<dbReference type="RefSeq" id="WP_038849476.1">
    <property type="nucleotide sequence ID" value="NZ_ASGY01000181.1"/>
</dbReference>
<dbReference type="SMART" id="SM00822">
    <property type="entry name" value="PKS_KR"/>
    <property type="match status" value="1"/>
</dbReference>
<dbReference type="InterPro" id="IPR057326">
    <property type="entry name" value="KR_dom"/>
</dbReference>
<comment type="caution">
    <text evidence="4">The sequence shown here is derived from an EMBL/GenBank/DDBJ whole genome shotgun (WGS) entry which is preliminary data.</text>
</comment>
<dbReference type="InterPro" id="IPR002347">
    <property type="entry name" value="SDR_fam"/>
</dbReference>
<dbReference type="PRINTS" id="PR00080">
    <property type="entry name" value="SDRFAMILY"/>
</dbReference>
<dbReference type="InterPro" id="IPR020904">
    <property type="entry name" value="Sc_DH/Rdtase_CS"/>
</dbReference>
<name>A0A0A1YX47_PSEFL</name>
<comment type="similarity">
    <text evidence="1">Belongs to the short-chain dehydrogenases/reductases (SDR) family.</text>
</comment>
<dbReference type="EMBL" id="ASGY01000181">
    <property type="protein sequence ID" value="KGE65554.1"/>
    <property type="molecule type" value="Genomic_DNA"/>
</dbReference>
<dbReference type="Pfam" id="PF13561">
    <property type="entry name" value="adh_short_C2"/>
    <property type="match status" value="1"/>
</dbReference>
<evidence type="ECO:0000256" key="1">
    <source>
        <dbReference type="ARBA" id="ARBA00006484"/>
    </source>
</evidence>
<dbReference type="SUPFAM" id="SSF51735">
    <property type="entry name" value="NAD(P)-binding Rossmann-fold domains"/>
    <property type="match status" value="1"/>
</dbReference>
<protein>
    <submittedName>
        <fullName evidence="4">Oxidoreductase</fullName>
    </submittedName>
</protein>
<evidence type="ECO:0000256" key="2">
    <source>
        <dbReference type="ARBA" id="ARBA00023002"/>
    </source>
</evidence>
<dbReference type="OrthoDB" id="154414at2"/>